<protein>
    <recommendedName>
        <fullName evidence="7">WD40 repeat</fullName>
    </recommendedName>
</protein>
<name>A0ABY5Q4W0_9ACTN</name>
<dbReference type="PROSITE" id="PS50082">
    <property type="entry name" value="WD_REPEATS_2"/>
    <property type="match status" value="11"/>
</dbReference>
<feature type="region of interest" description="Disordered" evidence="4">
    <location>
        <begin position="1"/>
        <end position="25"/>
    </location>
</feature>
<feature type="repeat" description="WD" evidence="3">
    <location>
        <begin position="657"/>
        <end position="701"/>
    </location>
</feature>
<feature type="repeat" description="WD" evidence="3">
    <location>
        <begin position="567"/>
        <end position="610"/>
    </location>
</feature>
<dbReference type="SMART" id="SM00320">
    <property type="entry name" value="WD40"/>
    <property type="match status" value="13"/>
</dbReference>
<evidence type="ECO:0000313" key="5">
    <source>
        <dbReference type="EMBL" id="UUY50888.1"/>
    </source>
</evidence>
<dbReference type="InterPro" id="IPR011047">
    <property type="entry name" value="Quinoprotein_ADH-like_sf"/>
</dbReference>
<proteinExistence type="predicted"/>
<feature type="repeat" description="WD" evidence="3">
    <location>
        <begin position="632"/>
        <end position="655"/>
    </location>
</feature>
<dbReference type="Pfam" id="PF00400">
    <property type="entry name" value="WD40"/>
    <property type="match status" value="10"/>
</dbReference>
<evidence type="ECO:0000256" key="4">
    <source>
        <dbReference type="SAM" id="MobiDB-lite"/>
    </source>
</evidence>
<keyword evidence="2" id="KW-0677">Repeat</keyword>
<dbReference type="PANTHER" id="PTHR22847:SF637">
    <property type="entry name" value="WD REPEAT DOMAIN 5B"/>
    <property type="match status" value="1"/>
</dbReference>
<dbReference type="InterPro" id="IPR019775">
    <property type="entry name" value="WD40_repeat_CS"/>
</dbReference>
<evidence type="ECO:0008006" key="7">
    <source>
        <dbReference type="Google" id="ProtNLM"/>
    </source>
</evidence>
<feature type="repeat" description="WD" evidence="3">
    <location>
        <begin position="769"/>
        <end position="792"/>
    </location>
</feature>
<reference evidence="5" key="1">
    <citation type="submission" date="2022-08" db="EMBL/GenBank/DDBJ databases">
        <authorList>
            <person name="Tian L."/>
        </authorList>
    </citation>
    <scope>NUCLEOTIDE SEQUENCE</scope>
    <source>
        <strain evidence="5">CM253</strain>
    </source>
</reference>
<dbReference type="InterPro" id="IPR027417">
    <property type="entry name" value="P-loop_NTPase"/>
</dbReference>
<dbReference type="PANTHER" id="PTHR22847">
    <property type="entry name" value="WD40 REPEAT PROTEIN"/>
    <property type="match status" value="1"/>
</dbReference>
<feature type="repeat" description="WD" evidence="3">
    <location>
        <begin position="976"/>
        <end position="1020"/>
    </location>
</feature>
<dbReference type="Proteomes" id="UP001057738">
    <property type="component" value="Chromosome"/>
</dbReference>
<dbReference type="InterPro" id="IPR015943">
    <property type="entry name" value="WD40/YVTN_repeat-like_dom_sf"/>
</dbReference>
<feature type="repeat" description="WD" evidence="3">
    <location>
        <begin position="1022"/>
        <end position="1065"/>
    </location>
</feature>
<dbReference type="EMBL" id="CP102514">
    <property type="protein sequence ID" value="UUY50888.1"/>
    <property type="molecule type" value="Genomic_DNA"/>
</dbReference>
<evidence type="ECO:0000256" key="2">
    <source>
        <dbReference type="ARBA" id="ARBA00022737"/>
    </source>
</evidence>
<accession>A0ABY5Q4W0</accession>
<sequence>MSTTVSGVPSGGEHGSPSEAGSVQVGRDIKGPVTITIVNGSFDRLADSVFDVSPLAEALDLAHFTGRNWLITQIDQAIATQDRGYIVVQAEAGVGKSSLAARLVWTRPCAYHFTRIEGARSPVQARRSIAAQLIGWWGLAAELCPGDMFPQGADRPDWLGKVLRMAAAKRDEQQPDVPLVIVVDGLDEADPPAPGQDTGVPLGLPRPEHLPKGVYIVATSRFGVPLSALRGRVAWHEILVDGPDNLADMRSYISDAARGPRAQEQLVDVLAENKVPTDLFVDALVQRCAGVWIYLRYVLDDIISRRRKPGDLDNLPDDVAAYYLEQIQDWQEGACDWAGVGQAVLATLAAIQRPVTRAELAELAGVNDREGLRPWLDNLLRPFLSVTRDTAQGRLYAIRHQSFRDLLEAPPHLDERDAGMREALHEALIASHVRITSGLVPAGSVGNRDWASAGPYCRTSLAWHAASAGVLDELITDPGFLLITDPSALLRQRPTVASPQALAGIAAYELAFRNWAQESSDDRRLWWLHVWAHKVRCHTLATAAAIGQDWSWRLHAAIWVGTSHRTLDGHTYGLIAVCVVPDATGRNLLAVAGDETVCLWDPTTGAPVGEPIACHHSVSALCAVPDGAGRTLLASAGPDQTVRLWDPATGAQVGEPLSGHTDSVFALCAVPDGAGRTLLASAGPDQTVRLWDPATGDLLSAFVTGHTWGVSQLCAVPDGAGRTLLASAGRDQTVRLWDPATGALVGTPPTSRDMVFALCSVRDGSGRALLVTGGRDTSVQLWDPATGDPIGEPFTGHTNSVQGLCAVLDGNGRTLLASVGDRTVRLWDVNAAAPTGEPHGHSDSVYAACAVTDRAGRTLLATASGDGTVRLWDPTMGCLVGEPLAGHTDAVSAVCEVPDGSGGTLLASGSRDGTVRLWDPATGNEVGEPLPASSGAVFALCAVPDGTGRTLLVSGGRDHAVRLWDPATGHLVAELATGHTWGVSAMCSVPDSSGRTLLATASDDKTVRLWDVATSRLVGMPLTGHARAVNAICAIRDDAGRTLLATASEGEVWLWDPSTGNRVCELLTGYSLAVRALCAVPDGTGRTLLASAISLAVCLWDPSSGDPVGELLIGHTDWVHALCAVPDSSGRTLLTSSGADHAVLLWTPTAADTRM</sequence>
<dbReference type="InterPro" id="IPR020472">
    <property type="entry name" value="WD40_PAC1"/>
</dbReference>
<evidence type="ECO:0000313" key="6">
    <source>
        <dbReference type="Proteomes" id="UP001057738"/>
    </source>
</evidence>
<keyword evidence="1 3" id="KW-0853">WD repeat</keyword>
<dbReference type="SUPFAM" id="SSF50998">
    <property type="entry name" value="Quinoprotein alcohol dehydrogenase-like"/>
    <property type="match status" value="1"/>
</dbReference>
<organism evidence="5 6">
    <name type="scientific">Streptomyces yangpuensis</name>
    <dbReference type="NCBI Taxonomy" id="1648182"/>
    <lineage>
        <taxon>Bacteria</taxon>
        <taxon>Bacillati</taxon>
        <taxon>Actinomycetota</taxon>
        <taxon>Actinomycetes</taxon>
        <taxon>Kitasatosporales</taxon>
        <taxon>Streptomycetaceae</taxon>
        <taxon>Streptomyces</taxon>
    </lineage>
</organism>
<feature type="repeat" description="WD" evidence="3">
    <location>
        <begin position="884"/>
        <end position="928"/>
    </location>
</feature>
<dbReference type="PROSITE" id="PS00678">
    <property type="entry name" value="WD_REPEATS_1"/>
    <property type="match status" value="2"/>
</dbReference>
<dbReference type="SUPFAM" id="SSF52540">
    <property type="entry name" value="P-loop containing nucleoside triphosphate hydrolases"/>
    <property type="match status" value="1"/>
</dbReference>
<dbReference type="PROSITE" id="PS50294">
    <property type="entry name" value="WD_REPEATS_REGION"/>
    <property type="match status" value="6"/>
</dbReference>
<evidence type="ECO:0000256" key="1">
    <source>
        <dbReference type="ARBA" id="ARBA00022574"/>
    </source>
</evidence>
<dbReference type="Gene3D" id="2.130.10.10">
    <property type="entry name" value="YVTN repeat-like/Quinoprotein amine dehydrogenase"/>
    <property type="match status" value="4"/>
</dbReference>
<feature type="repeat" description="WD" evidence="3">
    <location>
        <begin position="703"/>
        <end position="747"/>
    </location>
</feature>
<feature type="repeat" description="WD" evidence="3">
    <location>
        <begin position="930"/>
        <end position="974"/>
    </location>
</feature>
<evidence type="ECO:0000256" key="3">
    <source>
        <dbReference type="PROSITE-ProRule" id="PRU00221"/>
    </source>
</evidence>
<dbReference type="PRINTS" id="PR00320">
    <property type="entry name" value="GPROTEINBRPT"/>
</dbReference>
<dbReference type="RefSeq" id="WP_257857168.1">
    <property type="nucleotide sequence ID" value="NZ_CP102514.1"/>
</dbReference>
<feature type="repeat" description="WD" evidence="3">
    <location>
        <begin position="794"/>
        <end position="837"/>
    </location>
</feature>
<feature type="repeat" description="WD" evidence="3">
    <location>
        <begin position="838"/>
        <end position="873"/>
    </location>
</feature>
<keyword evidence="6" id="KW-1185">Reference proteome</keyword>
<dbReference type="SUPFAM" id="SSF75011">
    <property type="entry name" value="3-carboxy-cis,cis-mucoante lactonizing enzyme"/>
    <property type="match status" value="1"/>
</dbReference>
<dbReference type="CDD" id="cd00200">
    <property type="entry name" value="WD40"/>
    <property type="match status" value="2"/>
</dbReference>
<dbReference type="InterPro" id="IPR001680">
    <property type="entry name" value="WD40_rpt"/>
</dbReference>
<dbReference type="GeneID" id="95577537"/>
<gene>
    <name evidence="5" type="ORF">NRK68_28845</name>
</gene>